<reference evidence="1 2" key="1">
    <citation type="submission" date="2020-04" db="EMBL/GenBank/DDBJ databases">
        <title>Perkinsus chesapeaki whole genome sequence.</title>
        <authorList>
            <person name="Bogema D.R."/>
        </authorList>
    </citation>
    <scope>NUCLEOTIDE SEQUENCE [LARGE SCALE GENOMIC DNA]</scope>
    <source>
        <strain evidence="1">ATCC PRA-425</strain>
    </source>
</reference>
<protein>
    <submittedName>
        <fullName evidence="1">Uncharacterized protein</fullName>
    </submittedName>
</protein>
<sequence>MSQQGAESQARGLLKDLQPSRAVQRILDGLGDDEIDADLVGRVCAKLRREEDSRVQCVGVGHILRMVASDHKPIIGNVGYLLPPLLKTVTDPSLTDEVGEAVKFDAFRSMEKLLQLALRAELERFEVPLIDALHNRTSPLITGDSPSVIEIAQARSYCRCLTSLAVRLPSSREATTSRLLQYISLARPGVIDETCVDLEALMAADKDARGRHLTRWMILCLSQVEIAKDREDCDLALHILLKLTEPCVRTRIEFYLDDIVLRLLISFCRFGSTPTLTRCLEELRAASDEKVWHDAVTDVLERYGDEYERVGDFAALIRAIPSPTITLVS</sequence>
<gene>
    <name evidence="1" type="ORF">FOL47_000428</name>
</gene>
<comment type="caution">
    <text evidence="1">The sequence shown here is derived from an EMBL/GenBank/DDBJ whole genome shotgun (WGS) entry which is preliminary data.</text>
</comment>
<dbReference type="AlphaFoldDB" id="A0A7J6MLQ2"/>
<evidence type="ECO:0000313" key="2">
    <source>
        <dbReference type="Proteomes" id="UP000591131"/>
    </source>
</evidence>
<dbReference type="SUPFAM" id="SSF48371">
    <property type="entry name" value="ARM repeat"/>
    <property type="match status" value="1"/>
</dbReference>
<accession>A0A7J6MLQ2</accession>
<dbReference type="EMBL" id="JAAPAO010000107">
    <property type="protein sequence ID" value="KAF4672513.1"/>
    <property type="molecule type" value="Genomic_DNA"/>
</dbReference>
<organism evidence="1 2">
    <name type="scientific">Perkinsus chesapeaki</name>
    <name type="common">Clam parasite</name>
    <name type="synonym">Perkinsus andrewsi</name>
    <dbReference type="NCBI Taxonomy" id="330153"/>
    <lineage>
        <taxon>Eukaryota</taxon>
        <taxon>Sar</taxon>
        <taxon>Alveolata</taxon>
        <taxon>Perkinsozoa</taxon>
        <taxon>Perkinsea</taxon>
        <taxon>Perkinsida</taxon>
        <taxon>Perkinsidae</taxon>
        <taxon>Perkinsus</taxon>
    </lineage>
</organism>
<dbReference type="InterPro" id="IPR016024">
    <property type="entry name" value="ARM-type_fold"/>
</dbReference>
<dbReference type="Proteomes" id="UP000591131">
    <property type="component" value="Unassembled WGS sequence"/>
</dbReference>
<evidence type="ECO:0000313" key="1">
    <source>
        <dbReference type="EMBL" id="KAF4672513.1"/>
    </source>
</evidence>
<keyword evidence="2" id="KW-1185">Reference proteome</keyword>
<name>A0A7J6MLQ2_PERCH</name>
<proteinExistence type="predicted"/>